<gene>
    <name evidence="1" type="ORF">RWE15_06235</name>
</gene>
<evidence type="ECO:0000313" key="2">
    <source>
        <dbReference type="Proteomes" id="UP001281447"/>
    </source>
</evidence>
<dbReference type="InterPro" id="IPR038200">
    <property type="entry name" value="GW_dom_sf"/>
</dbReference>
<dbReference type="Gene3D" id="2.30.30.170">
    <property type="match status" value="1"/>
</dbReference>
<proteinExistence type="predicted"/>
<keyword evidence="2" id="KW-1185">Reference proteome</keyword>
<evidence type="ECO:0000313" key="1">
    <source>
        <dbReference type="EMBL" id="MDY0394154.1"/>
    </source>
</evidence>
<organism evidence="1 2">
    <name type="scientific">Tigheibacillus halophilus</name>
    <dbReference type="NCBI Taxonomy" id="361280"/>
    <lineage>
        <taxon>Bacteria</taxon>
        <taxon>Bacillati</taxon>
        <taxon>Bacillota</taxon>
        <taxon>Bacilli</taxon>
        <taxon>Bacillales</taxon>
        <taxon>Bacillaceae</taxon>
        <taxon>Tigheibacillus</taxon>
    </lineage>
</organism>
<name>A0ABU5C499_9BACI</name>
<dbReference type="EMBL" id="JAWDIP010000003">
    <property type="protein sequence ID" value="MDY0394154.1"/>
    <property type="molecule type" value="Genomic_DNA"/>
</dbReference>
<comment type="caution">
    <text evidence="1">The sequence shown here is derived from an EMBL/GenBank/DDBJ whole genome shotgun (WGS) entry which is preliminary data.</text>
</comment>
<reference evidence="1 2" key="1">
    <citation type="submission" date="2023-10" db="EMBL/GenBank/DDBJ databases">
        <title>Virgibacillus halophilus 5B73C genome.</title>
        <authorList>
            <person name="Miliotis G."/>
            <person name="Sengupta P."/>
            <person name="Hameed A."/>
            <person name="Chuvochina M."/>
            <person name="Mcdonagh F."/>
            <person name="Simpson A.C."/>
            <person name="Singh N.K."/>
            <person name="Rekha P.D."/>
            <person name="Raman K."/>
            <person name="Hugenholtz P."/>
            <person name="Venkateswaran K."/>
        </authorList>
    </citation>
    <scope>NUCLEOTIDE SEQUENCE [LARGE SCALE GENOMIC DNA]</scope>
    <source>
        <strain evidence="1 2">5B73C</strain>
    </source>
</reference>
<protein>
    <submittedName>
        <fullName evidence="1">Uncharacterized protein</fullName>
    </submittedName>
</protein>
<dbReference type="Proteomes" id="UP001281447">
    <property type="component" value="Unassembled WGS sequence"/>
</dbReference>
<sequence>MDKKKKTFYAKGTGKGYKRAWGGSKEIKLNSLSKYKNDFFVATVTVQVGKQMWYRGKIGGKTVWIHMDDLTAINEKSTNKLGHIKKKQCRYL</sequence>
<dbReference type="SUPFAM" id="SSF82057">
    <property type="entry name" value="Prokaryotic SH3-related domain"/>
    <property type="match status" value="1"/>
</dbReference>
<accession>A0ABU5C499</accession>